<dbReference type="Proteomes" id="UP000887013">
    <property type="component" value="Unassembled WGS sequence"/>
</dbReference>
<keyword evidence="1" id="KW-0812">Transmembrane</keyword>
<dbReference type="GO" id="GO:0016747">
    <property type="term" value="F:acyltransferase activity, transferring groups other than amino-acyl groups"/>
    <property type="evidence" value="ECO:0007669"/>
    <property type="project" value="InterPro"/>
</dbReference>
<dbReference type="Pfam" id="PF01757">
    <property type="entry name" value="Acyl_transf_3"/>
    <property type="match status" value="1"/>
</dbReference>
<keyword evidence="4" id="KW-1185">Reference proteome</keyword>
<evidence type="ECO:0000313" key="4">
    <source>
        <dbReference type="Proteomes" id="UP000887013"/>
    </source>
</evidence>
<dbReference type="PANTHER" id="PTHR11161">
    <property type="entry name" value="O-ACYLTRANSFERASE"/>
    <property type="match status" value="1"/>
</dbReference>
<feature type="domain" description="Nose resistant-to-fluoxetine protein N-terminal" evidence="2">
    <location>
        <begin position="68"/>
        <end position="190"/>
    </location>
</feature>
<dbReference type="EMBL" id="BMAW01078933">
    <property type="protein sequence ID" value="GFU13155.1"/>
    <property type="molecule type" value="Genomic_DNA"/>
</dbReference>
<dbReference type="PANTHER" id="PTHR11161:SF0">
    <property type="entry name" value="O-ACYLTRANSFERASE LIKE PROTEIN"/>
    <property type="match status" value="1"/>
</dbReference>
<name>A0A8X6QBV9_NEPPI</name>
<evidence type="ECO:0000259" key="2">
    <source>
        <dbReference type="SMART" id="SM00703"/>
    </source>
</evidence>
<feature type="transmembrane region" description="Helical" evidence="1">
    <location>
        <begin position="457"/>
        <end position="478"/>
    </location>
</feature>
<keyword evidence="1" id="KW-0472">Membrane</keyword>
<organism evidence="3 4">
    <name type="scientific">Nephila pilipes</name>
    <name type="common">Giant wood spider</name>
    <name type="synonym">Nephila maculata</name>
    <dbReference type="NCBI Taxonomy" id="299642"/>
    <lineage>
        <taxon>Eukaryota</taxon>
        <taxon>Metazoa</taxon>
        <taxon>Ecdysozoa</taxon>
        <taxon>Arthropoda</taxon>
        <taxon>Chelicerata</taxon>
        <taxon>Arachnida</taxon>
        <taxon>Araneae</taxon>
        <taxon>Araneomorphae</taxon>
        <taxon>Entelegynae</taxon>
        <taxon>Araneoidea</taxon>
        <taxon>Nephilidae</taxon>
        <taxon>Nephila</taxon>
    </lineage>
</organism>
<dbReference type="InterPro" id="IPR002656">
    <property type="entry name" value="Acyl_transf_3_dom"/>
</dbReference>
<sequence length="495" mass="56654">MFNKTICGEYSHQDYIIKSVQELKTHVSSFKNLEIASSEDRYFLNEFEHAFPESVYPMLFDILEDTASSKCDQDLKYVFQNLKIGNWASKMLDAFGKPESGILKGNLKWLGDYDECIKVYAPPDEKSEAGDFHGKYCLLQIPLKVANKSLDLSTGICLPDSCISSISVSDLLKNVNFNIPFSTFGEQIKTALNNSQLTCQQTPLKLTSGAIFVIFLISIFVILAVIGSSLTAYEYLTNTKGETKKEQNPSDVSPISKDSENIPIEKSKDLANDNKLNTLQDWLEKCKPFLNCFCWFTNGEKLINTSNTEGQLPCLHGIRFLSMTWVMFCHVYSFSFAYIKNTTEALTMADHWTFEIVLNGSYSVDSFFVLSGFLVAYLFFQQFAKSKGKIPWIYFYVHRYIRLTPVYMMFLAFYTTLTGYLSSGPLWNYKDTDPNCQTYWFWNLLYINNFLTAANQVIYHFGFLILSYLAALVTSLLFESPIIRLERLIRSKFAS</sequence>
<feature type="transmembrane region" description="Helical" evidence="1">
    <location>
        <begin position="400"/>
        <end position="421"/>
    </location>
</feature>
<proteinExistence type="predicted"/>
<keyword evidence="1" id="KW-1133">Transmembrane helix</keyword>
<evidence type="ECO:0000313" key="3">
    <source>
        <dbReference type="EMBL" id="GFU13155.1"/>
    </source>
</evidence>
<dbReference type="Pfam" id="PF20146">
    <property type="entry name" value="NRF"/>
    <property type="match status" value="1"/>
</dbReference>
<comment type="caution">
    <text evidence="3">The sequence shown here is derived from an EMBL/GenBank/DDBJ whole genome shotgun (WGS) entry which is preliminary data.</text>
</comment>
<feature type="transmembrane region" description="Helical" evidence="1">
    <location>
        <begin position="320"/>
        <end position="339"/>
    </location>
</feature>
<dbReference type="SMART" id="SM00703">
    <property type="entry name" value="NRF"/>
    <property type="match status" value="1"/>
</dbReference>
<reference evidence="3" key="1">
    <citation type="submission" date="2020-08" db="EMBL/GenBank/DDBJ databases">
        <title>Multicomponent nature underlies the extraordinary mechanical properties of spider dragline silk.</title>
        <authorList>
            <person name="Kono N."/>
            <person name="Nakamura H."/>
            <person name="Mori M."/>
            <person name="Yoshida Y."/>
            <person name="Ohtoshi R."/>
            <person name="Malay A.D."/>
            <person name="Moran D.A.P."/>
            <person name="Tomita M."/>
            <person name="Numata K."/>
            <person name="Arakawa K."/>
        </authorList>
    </citation>
    <scope>NUCLEOTIDE SEQUENCE</scope>
</reference>
<dbReference type="InterPro" id="IPR052728">
    <property type="entry name" value="O2_lipid_transport_reg"/>
</dbReference>
<dbReference type="OrthoDB" id="118951at2759"/>
<dbReference type="InterPro" id="IPR006621">
    <property type="entry name" value="Nose-resist-to-fluoxetine_N"/>
</dbReference>
<gene>
    <name evidence="3" type="primary">nrf-6</name>
    <name evidence="3" type="ORF">NPIL_357551</name>
</gene>
<feature type="transmembrane region" description="Helical" evidence="1">
    <location>
        <begin position="359"/>
        <end position="380"/>
    </location>
</feature>
<accession>A0A8X6QBV9</accession>
<evidence type="ECO:0000256" key="1">
    <source>
        <dbReference type="SAM" id="Phobius"/>
    </source>
</evidence>
<protein>
    <submittedName>
        <fullName evidence="3">Nose resistant to fluoxetine protein 6</fullName>
    </submittedName>
</protein>
<feature type="transmembrane region" description="Helical" evidence="1">
    <location>
        <begin position="209"/>
        <end position="236"/>
    </location>
</feature>
<dbReference type="AlphaFoldDB" id="A0A8X6QBV9"/>